<reference evidence="1 2" key="1">
    <citation type="submission" date="2016-10" db="EMBL/GenBank/DDBJ databases">
        <authorList>
            <person name="Varghese N."/>
            <person name="Submissions S."/>
        </authorList>
    </citation>
    <scope>NUCLEOTIDE SEQUENCE [LARGE SCALE GENOMIC DNA]</scope>
    <source>
        <strain evidence="1 2">DSM 17997</strain>
    </source>
</reference>
<keyword evidence="2" id="KW-1185">Reference proteome</keyword>
<evidence type="ECO:0000313" key="1">
    <source>
        <dbReference type="EMBL" id="SDZ35886.1"/>
    </source>
</evidence>
<evidence type="ECO:0000313" key="2">
    <source>
        <dbReference type="Proteomes" id="UP000199663"/>
    </source>
</evidence>
<dbReference type="Proteomes" id="UP000199663">
    <property type="component" value="Unassembled WGS sequence"/>
</dbReference>
<dbReference type="RefSeq" id="WP_019598773.1">
    <property type="nucleotide sequence ID" value="NZ_FNQC01000011.1"/>
</dbReference>
<name>A0A1H3SD00_9BACT</name>
<gene>
    <name evidence="1" type="ORF">SAMN05444412_11169</name>
</gene>
<dbReference type="EMBL" id="FNQC01000011">
    <property type="protein sequence ID" value="SDZ35886.1"/>
    <property type="molecule type" value="Genomic_DNA"/>
</dbReference>
<comment type="caution">
    <text evidence="1">The sequence shown here is derived from an EMBL/GenBank/DDBJ whole genome shotgun (WGS) entry which is preliminary data.</text>
</comment>
<organism evidence="1 2">
    <name type="scientific">Rhodonellum ikkaensis</name>
    <dbReference type="NCBI Taxonomy" id="336829"/>
    <lineage>
        <taxon>Bacteria</taxon>
        <taxon>Pseudomonadati</taxon>
        <taxon>Bacteroidota</taxon>
        <taxon>Cytophagia</taxon>
        <taxon>Cytophagales</taxon>
        <taxon>Cytophagaceae</taxon>
        <taxon>Rhodonellum</taxon>
    </lineage>
</organism>
<protein>
    <submittedName>
        <fullName evidence="1">Uncharacterized protein</fullName>
    </submittedName>
</protein>
<sequence length="76" mass="9135">MKNQYVKRFEYKDLTKSLKWISKNKEILNISQIERNLELSDGVIKRAINGIQLVPKKYHKKIDEYISEIRSIKKIK</sequence>
<proteinExistence type="predicted"/>
<accession>A0A1H3SD00</accession>